<dbReference type="Gene3D" id="2.60.120.310">
    <property type="entry name" value="Copper type II, ascorbate-dependent monooxygenase, N-terminal domain"/>
    <property type="match status" value="1"/>
</dbReference>
<proteinExistence type="inferred from homology"/>
<dbReference type="InterPro" id="IPR008977">
    <property type="entry name" value="PHM/PNGase_F_dom_sf"/>
</dbReference>
<dbReference type="AlphaFoldDB" id="A0AAF5DDL2"/>
<dbReference type="InterPro" id="IPR024548">
    <property type="entry name" value="Cu2_monoox_C"/>
</dbReference>
<dbReference type="InterPro" id="IPR014784">
    <property type="entry name" value="Cu2_ascorb_mOase-like_C"/>
</dbReference>
<evidence type="ECO:0000256" key="13">
    <source>
        <dbReference type="PIRSR" id="PIRSR600720-2"/>
    </source>
</evidence>
<dbReference type="PANTHER" id="PTHR10680:SF14">
    <property type="entry name" value="PEPTIDYL-GLYCINE ALPHA-AMIDATING MONOOXYGENASE"/>
    <property type="match status" value="1"/>
</dbReference>
<feature type="binding site" evidence="13">
    <location>
        <position position="144"/>
    </location>
    <ligand>
        <name>Cu(2+)</name>
        <dbReference type="ChEBI" id="CHEBI:29036"/>
        <label>1</label>
        <note>catalytic</note>
    </ligand>
</feature>
<organism evidence="19 20">
    <name type="scientific">Strongyloides stercoralis</name>
    <name type="common">Threadworm</name>
    <dbReference type="NCBI Taxonomy" id="6248"/>
    <lineage>
        <taxon>Eukaryota</taxon>
        <taxon>Metazoa</taxon>
        <taxon>Ecdysozoa</taxon>
        <taxon>Nematoda</taxon>
        <taxon>Chromadorea</taxon>
        <taxon>Rhabditida</taxon>
        <taxon>Tylenchina</taxon>
        <taxon>Panagrolaimomorpha</taxon>
        <taxon>Strongyloidoidea</taxon>
        <taxon>Strongyloididae</taxon>
        <taxon>Strongyloides</taxon>
    </lineage>
</organism>
<dbReference type="GO" id="GO:0005576">
    <property type="term" value="C:extracellular region"/>
    <property type="evidence" value="ECO:0007669"/>
    <property type="project" value="TreeGrafter"/>
</dbReference>
<keyword evidence="6" id="KW-0732">Signal</keyword>
<evidence type="ECO:0000259" key="18">
    <source>
        <dbReference type="Pfam" id="PF03712"/>
    </source>
</evidence>
<evidence type="ECO:0000256" key="3">
    <source>
        <dbReference type="ARBA" id="ARBA00006026"/>
    </source>
</evidence>
<keyword evidence="9" id="KW-0325">Glycoprotein</keyword>
<keyword evidence="16" id="KW-0812">Transmembrane</keyword>
<dbReference type="GO" id="GO:0016020">
    <property type="term" value="C:membrane"/>
    <property type="evidence" value="ECO:0007669"/>
    <property type="project" value="InterPro"/>
</dbReference>
<feature type="binding site" evidence="13">
    <location>
        <position position="214"/>
    </location>
    <ligand>
        <name>Cu(2+)</name>
        <dbReference type="ChEBI" id="CHEBI:29036"/>
        <label>1</label>
        <note>catalytic</note>
    </ligand>
</feature>
<dbReference type="PROSITE" id="PS51125">
    <property type="entry name" value="NHL"/>
    <property type="match status" value="2"/>
</dbReference>
<comment type="catalytic activity">
    <reaction evidence="12">
        <text>a [peptide]-C-terminal glycine + 2 L-ascorbate + O2 = a [peptide]-C-terminal (2S)-2-hydroxyglycine + 2 monodehydro-L-ascorbate radical + H2O</text>
        <dbReference type="Rhea" id="RHEA:21452"/>
        <dbReference type="Rhea" id="RHEA-COMP:13486"/>
        <dbReference type="Rhea" id="RHEA-COMP:15321"/>
        <dbReference type="ChEBI" id="CHEBI:15377"/>
        <dbReference type="ChEBI" id="CHEBI:15379"/>
        <dbReference type="ChEBI" id="CHEBI:38290"/>
        <dbReference type="ChEBI" id="CHEBI:59513"/>
        <dbReference type="ChEBI" id="CHEBI:137000"/>
        <dbReference type="ChEBI" id="CHEBI:142768"/>
        <dbReference type="EC" id="1.14.17.3"/>
    </reaction>
</comment>
<evidence type="ECO:0000313" key="19">
    <source>
        <dbReference type="Proteomes" id="UP000035681"/>
    </source>
</evidence>
<keyword evidence="13" id="KW-0106">Calcium</keyword>
<keyword evidence="8 14" id="KW-1015">Disulfide bond</keyword>
<evidence type="ECO:0000256" key="1">
    <source>
        <dbReference type="ARBA" id="ARBA00000686"/>
    </source>
</evidence>
<dbReference type="GO" id="GO:0004504">
    <property type="term" value="F:peptidylglycine monooxygenase activity"/>
    <property type="evidence" value="ECO:0007669"/>
    <property type="project" value="UniProtKB-EC"/>
</dbReference>
<dbReference type="WBParaSite" id="TCONS_00009992.p1">
    <property type="protein sequence ID" value="TCONS_00009992.p1"/>
    <property type="gene ID" value="XLOC_007690"/>
</dbReference>
<dbReference type="SUPFAM" id="SSF49742">
    <property type="entry name" value="PHM/PNGase F"/>
    <property type="match status" value="2"/>
</dbReference>
<feature type="domain" description="Copper type II ascorbate-dependent monooxygenase C-terminal" evidence="18">
    <location>
        <begin position="180"/>
        <end position="298"/>
    </location>
</feature>
<evidence type="ECO:0000256" key="6">
    <source>
        <dbReference type="ARBA" id="ARBA00022729"/>
    </source>
</evidence>
<dbReference type="Pfam" id="PF01436">
    <property type="entry name" value="NHL"/>
    <property type="match status" value="2"/>
</dbReference>
<evidence type="ECO:0000256" key="7">
    <source>
        <dbReference type="ARBA" id="ARBA00022737"/>
    </source>
</evidence>
<dbReference type="SUPFAM" id="SSF63825">
    <property type="entry name" value="YWTD domain"/>
    <property type="match status" value="1"/>
</dbReference>
<keyword evidence="19" id="KW-1185">Reference proteome</keyword>
<feature type="transmembrane region" description="Helical" evidence="16">
    <location>
        <begin position="7"/>
        <end position="27"/>
    </location>
</feature>
<dbReference type="InterPro" id="IPR036939">
    <property type="entry name" value="Cu2_ascorb_mOase_N_sf"/>
</dbReference>
<evidence type="ECO:0000256" key="5">
    <source>
        <dbReference type="ARBA" id="ARBA00022723"/>
    </source>
</evidence>
<feature type="binding site" evidence="13">
    <location>
        <position position="78"/>
    </location>
    <ligand>
        <name>Cu(2+)</name>
        <dbReference type="ChEBI" id="CHEBI:29036"/>
        <label>1</label>
        <note>catalytic</note>
    </ligand>
</feature>
<dbReference type="InterPro" id="IPR000720">
    <property type="entry name" value="PHM/PAL"/>
</dbReference>
<dbReference type="Proteomes" id="UP000035681">
    <property type="component" value="Unplaced"/>
</dbReference>
<feature type="binding site" evidence="13">
    <location>
        <position position="79"/>
    </location>
    <ligand>
        <name>Cu(2+)</name>
        <dbReference type="ChEBI" id="CHEBI:29036"/>
        <label>1</label>
        <note>catalytic</note>
    </ligand>
</feature>
<feature type="binding site" evidence="13">
    <location>
        <position position="702"/>
    </location>
    <ligand>
        <name>Ca(2+)</name>
        <dbReference type="ChEBI" id="CHEBI:29108"/>
        <note>structural</note>
    </ligand>
</feature>
<feature type="disulfide bond" evidence="14">
    <location>
        <begin position="263"/>
        <end position="285"/>
    </location>
</feature>
<dbReference type="Gene3D" id="2.120.10.30">
    <property type="entry name" value="TolB, C-terminal domain"/>
    <property type="match status" value="1"/>
</dbReference>
<comment type="cofactor">
    <cofactor evidence="13">
        <name>Cu(2+)</name>
        <dbReference type="ChEBI" id="CHEBI:29036"/>
    </cofactor>
    <text evidence="13">Binds 2 Cu(2+) ions per subunit.</text>
</comment>
<keyword evidence="5 13" id="KW-0479">Metal-binding</keyword>
<dbReference type="GO" id="GO:0006518">
    <property type="term" value="P:peptide metabolic process"/>
    <property type="evidence" value="ECO:0007669"/>
    <property type="project" value="InterPro"/>
</dbReference>
<dbReference type="Gene3D" id="2.60.120.230">
    <property type="match status" value="1"/>
</dbReference>
<evidence type="ECO:0000256" key="8">
    <source>
        <dbReference type="ARBA" id="ARBA00023157"/>
    </source>
</evidence>
<evidence type="ECO:0000256" key="16">
    <source>
        <dbReference type="SAM" id="Phobius"/>
    </source>
</evidence>
<feature type="binding site" evidence="13">
    <location>
        <position position="284"/>
    </location>
    <ligand>
        <name>Cu(2+)</name>
        <dbReference type="ChEBI" id="CHEBI:29036"/>
        <label>1</label>
        <note>catalytic</note>
    </ligand>
</feature>
<dbReference type="InterPro" id="IPR000323">
    <property type="entry name" value="Cu2_ascorb_mOase_N"/>
</dbReference>
<evidence type="ECO:0000256" key="4">
    <source>
        <dbReference type="ARBA" id="ARBA00010263"/>
    </source>
</evidence>
<dbReference type="GO" id="GO:0005507">
    <property type="term" value="F:copper ion binding"/>
    <property type="evidence" value="ECO:0007669"/>
    <property type="project" value="InterPro"/>
</dbReference>
<name>A0AAF5DDL2_STRER</name>
<evidence type="ECO:0000259" key="17">
    <source>
        <dbReference type="Pfam" id="PF01082"/>
    </source>
</evidence>
<accession>A0AAF5DDL2</accession>
<comment type="cofactor">
    <cofactor evidence="2">
        <name>Zn(2+)</name>
        <dbReference type="ChEBI" id="CHEBI:29105"/>
    </cofactor>
</comment>
<keyword evidence="13" id="KW-0186">Copper</keyword>
<dbReference type="Pfam" id="PF03712">
    <property type="entry name" value="Cu2_monoox_C"/>
    <property type="match status" value="1"/>
</dbReference>
<sequence length="759" mass="85609">MTILKNNLFINIVIFYLTTISIIHGSAVKKIIDEVEKYPIQIQGYSPSISDDYVAFVVDAPNGYITKFEPLSKAERVHHMILYGCGSISSKTLFWRGFETCGPGKSSILFAWARNAPSFELPEGVAFAIGDASNGINYLVLQIHYADPFQGNVKDFSGLMIHIDQRRPKYLADVFLFAGVYPIPPRMYQYQQNMSCTYKGNTPIYPFAFRVHTHKMGRVVSGYFKHDNKWTQIGKRNPQWPQLFQKIGTKMEINNGDLLAASCRFDSSNEITPTNMGHMGKDEMCNFYMMYYRRTEDEEPFPYGGGCAGQERYNEMLKEYPKNGVDLLPPNPLLEAIAAPSKIRFGVIPKEKITHIDGNTLGQISGLALDNRNNLAVFHRGSREWNQYTFDFDHVIKNQRPIPEPTILILSTSESGFSLVHALGEDMFYMPHGIFIDESNYIYVTDVGSHQVHKMKINSNGKLEIIFSIGEKFVPGKDREHFCQPSAVAVSKYDGSIYITDGYCNSRVVKFSKDGRYIKEFGTSGRNLYGNYAALGSFQLPHDISIDDENNKLYVSDRENGRVQVFDSDGNPLYDIKDGTLFTNVYSAHYCKDHGLFLVPGLKGNTIFGDYAFVAPTNSSVVQYAFAPIEGLFNRPHIIRAKGDYVYIGEIAEGRGKLWKFEIESDHLLKSTTISSEEITQYPGAETSSIKETIPKSSGGILIFALISFAILIAGFFGYKTLKVRERDSTTGMNFFDRQSFQPLKTTDDMTDSDDEIGE</sequence>
<evidence type="ECO:0000313" key="20">
    <source>
        <dbReference type="WBParaSite" id="TCONS_00009992.p1"/>
    </source>
</evidence>
<comment type="catalytic activity">
    <reaction evidence="1">
        <text>a [peptide]-C-terminal (2S)-2-hydroxyglycine = a [peptide]-C-terminal amide + glyoxylate</text>
        <dbReference type="Rhea" id="RHEA:20924"/>
        <dbReference type="Rhea" id="RHEA-COMP:13485"/>
        <dbReference type="Rhea" id="RHEA-COMP:15321"/>
        <dbReference type="ChEBI" id="CHEBI:36655"/>
        <dbReference type="ChEBI" id="CHEBI:137001"/>
        <dbReference type="ChEBI" id="CHEBI:142768"/>
        <dbReference type="EC" id="4.3.2.5"/>
    </reaction>
</comment>
<dbReference type="GO" id="GO:0004598">
    <property type="term" value="F:peptidylamidoglycolate lyase activity"/>
    <property type="evidence" value="ECO:0007669"/>
    <property type="project" value="UniProtKB-EC"/>
</dbReference>
<feature type="domain" description="Copper type II ascorbate-dependent monooxygenase N-terminal" evidence="17">
    <location>
        <begin position="50"/>
        <end position="148"/>
    </location>
</feature>
<dbReference type="InterPro" id="IPR011042">
    <property type="entry name" value="6-blade_b-propeller_TolB-like"/>
</dbReference>
<dbReference type="Pfam" id="PF01082">
    <property type="entry name" value="Cu2_monooxygen"/>
    <property type="match status" value="1"/>
</dbReference>
<dbReference type="InterPro" id="IPR001258">
    <property type="entry name" value="NHL_repeat"/>
</dbReference>
<feature type="transmembrane region" description="Helical" evidence="16">
    <location>
        <begin position="699"/>
        <end position="719"/>
    </location>
</feature>
<feature type="binding site" evidence="13">
    <location>
        <position position="212"/>
    </location>
    <ligand>
        <name>Cu(2+)</name>
        <dbReference type="ChEBI" id="CHEBI:29036"/>
        <label>1</label>
        <note>catalytic</note>
    </ligand>
</feature>
<keyword evidence="10" id="KW-0456">Lyase</keyword>
<evidence type="ECO:0000256" key="10">
    <source>
        <dbReference type="ARBA" id="ARBA00023239"/>
    </source>
</evidence>
<dbReference type="PRINTS" id="PR00790">
    <property type="entry name" value="PAMONOXGNASE"/>
</dbReference>
<dbReference type="PANTHER" id="PTHR10680">
    <property type="entry name" value="PEPTIDYL-GLYCINE ALPHA-AMIDATING MONOOXYGENASE"/>
    <property type="match status" value="1"/>
</dbReference>
<evidence type="ECO:0000256" key="2">
    <source>
        <dbReference type="ARBA" id="ARBA00001947"/>
    </source>
</evidence>
<evidence type="ECO:0000256" key="9">
    <source>
        <dbReference type="ARBA" id="ARBA00023180"/>
    </source>
</evidence>
<protein>
    <submittedName>
        <fullName evidence="20">Peptidylglycine monooxygenase</fullName>
    </submittedName>
</protein>
<keyword evidence="7" id="KW-0677">Repeat</keyword>
<keyword evidence="16" id="KW-1133">Transmembrane helix</keyword>
<dbReference type="CDD" id="cd14958">
    <property type="entry name" value="NHL_PAL_like"/>
    <property type="match status" value="1"/>
</dbReference>
<keyword evidence="16" id="KW-0472">Membrane</keyword>
<evidence type="ECO:0000256" key="15">
    <source>
        <dbReference type="PROSITE-ProRule" id="PRU00504"/>
    </source>
</evidence>
<feature type="repeat" description="NHL" evidence="15">
    <location>
        <begin position="536"/>
        <end position="569"/>
    </location>
</feature>
<evidence type="ECO:0000256" key="12">
    <source>
        <dbReference type="ARBA" id="ARBA00048431"/>
    </source>
</evidence>
<reference evidence="20" key="1">
    <citation type="submission" date="2024-02" db="UniProtKB">
        <authorList>
            <consortium name="WormBaseParasite"/>
        </authorList>
    </citation>
    <scope>IDENTIFICATION</scope>
</reference>
<feature type="repeat" description="NHL" evidence="15">
    <location>
        <begin position="474"/>
        <end position="514"/>
    </location>
</feature>
<comment type="similarity">
    <text evidence="3">In the C-terminal section; belongs to the peptidyl-alpha-hydroxyglycine alpha-amidating lyase family.</text>
</comment>
<evidence type="ECO:0000256" key="11">
    <source>
        <dbReference type="ARBA" id="ARBA00023268"/>
    </source>
</evidence>
<keyword evidence="11" id="KW-0511">Multifunctional enzyme</keyword>
<comment type="similarity">
    <text evidence="4">In the N-terminal section; belongs to the copper type II ascorbate-dependent monooxygenase family.</text>
</comment>
<evidence type="ECO:0000256" key="14">
    <source>
        <dbReference type="PIRSR" id="PIRSR600720-3"/>
    </source>
</evidence>